<gene>
    <name evidence="1" type="ORF">CEXT_417091</name>
</gene>
<dbReference type="Proteomes" id="UP001054945">
    <property type="component" value="Unassembled WGS sequence"/>
</dbReference>
<dbReference type="EMBL" id="BPLR01012216">
    <property type="protein sequence ID" value="GIY52239.1"/>
    <property type="molecule type" value="Genomic_DNA"/>
</dbReference>
<sequence length="111" mass="12417">MAEWQHRWDNSSKGREVFSILPLVKTTRVQGDFYLNLLLTGHGALAKYQARFLEKNHPVNSLGEAKYSVPSCLCAGCSDQPPRILDWGCCRGTVHWHRVASPGTIIAIELP</sequence>
<proteinExistence type="predicted"/>
<reference evidence="1 2" key="1">
    <citation type="submission" date="2021-06" db="EMBL/GenBank/DDBJ databases">
        <title>Caerostris extrusa draft genome.</title>
        <authorList>
            <person name="Kono N."/>
            <person name="Arakawa K."/>
        </authorList>
    </citation>
    <scope>NUCLEOTIDE SEQUENCE [LARGE SCALE GENOMIC DNA]</scope>
</reference>
<organism evidence="1 2">
    <name type="scientific">Caerostris extrusa</name>
    <name type="common">Bark spider</name>
    <name type="synonym">Caerostris bankana</name>
    <dbReference type="NCBI Taxonomy" id="172846"/>
    <lineage>
        <taxon>Eukaryota</taxon>
        <taxon>Metazoa</taxon>
        <taxon>Ecdysozoa</taxon>
        <taxon>Arthropoda</taxon>
        <taxon>Chelicerata</taxon>
        <taxon>Arachnida</taxon>
        <taxon>Araneae</taxon>
        <taxon>Araneomorphae</taxon>
        <taxon>Entelegynae</taxon>
        <taxon>Araneoidea</taxon>
        <taxon>Araneidae</taxon>
        <taxon>Caerostris</taxon>
    </lineage>
</organism>
<accession>A0AAV4U3B0</accession>
<comment type="caution">
    <text evidence="1">The sequence shown here is derived from an EMBL/GenBank/DDBJ whole genome shotgun (WGS) entry which is preliminary data.</text>
</comment>
<protein>
    <submittedName>
        <fullName evidence="1">Uncharacterized protein</fullName>
    </submittedName>
</protein>
<evidence type="ECO:0000313" key="1">
    <source>
        <dbReference type="EMBL" id="GIY52239.1"/>
    </source>
</evidence>
<keyword evidence="2" id="KW-1185">Reference proteome</keyword>
<evidence type="ECO:0000313" key="2">
    <source>
        <dbReference type="Proteomes" id="UP001054945"/>
    </source>
</evidence>
<dbReference type="AlphaFoldDB" id="A0AAV4U3B0"/>
<name>A0AAV4U3B0_CAEEX</name>